<dbReference type="RefSeq" id="WP_157891067.1">
    <property type="nucleotide sequence ID" value="NZ_CBCRZA010000002.1"/>
</dbReference>
<name>A0A1W7ABS2_9STAP</name>
<accession>A0A1W7ABS2</accession>
<evidence type="ECO:0000313" key="2">
    <source>
        <dbReference type="EMBL" id="ARQ07057.1"/>
    </source>
</evidence>
<dbReference type="GeneID" id="35295534"/>
<dbReference type="OrthoDB" id="8974199at2"/>
<sequence>MKNKYRFKDGLFFIEVFHKENRFECVLDEESFNIVKEHKGRWSIKNDGYPYANIRQLNGSFKKVSMQRFIMKPQKDMIVDHINRNILDFRKSNLRIVTRGQNTQNISINGNRRNTTGHRNICRRGKKYEVQVKGEYLGRFKTLEEAIKVRDNALKELQPYAFESLAK</sequence>
<dbReference type="InterPro" id="IPR003615">
    <property type="entry name" value="HNH_nuc"/>
</dbReference>
<evidence type="ECO:0000259" key="1">
    <source>
        <dbReference type="Pfam" id="PF13392"/>
    </source>
</evidence>
<dbReference type="EMBL" id="CP021059">
    <property type="protein sequence ID" value="ARQ07057.1"/>
    <property type="molecule type" value="Genomic_DNA"/>
</dbReference>
<dbReference type="KEGG" id="mcak:MCCS_14160"/>
<dbReference type="AlphaFoldDB" id="A0A1W7ABS2"/>
<dbReference type="Proteomes" id="UP000194154">
    <property type="component" value="Chromosome"/>
</dbReference>
<dbReference type="Gene3D" id="3.90.75.20">
    <property type="match status" value="1"/>
</dbReference>
<protein>
    <recommendedName>
        <fullName evidence="1">HNH nuclease domain-containing protein</fullName>
    </recommendedName>
</protein>
<feature type="domain" description="HNH nuclease" evidence="1">
    <location>
        <begin position="73"/>
        <end position="103"/>
    </location>
</feature>
<dbReference type="STRING" id="1855823.MCCS_14160"/>
<reference evidence="2 3" key="1">
    <citation type="journal article" date="2017" name="Int. J. Syst. Evol. Microbiol.">
        <title>Macrococcus canis sp. nov., a skin bacterium associated with infections in dogs.</title>
        <authorList>
            <person name="Gobeli Brawand S."/>
            <person name="Cotting K."/>
            <person name="Gomez-Sanz E."/>
            <person name="Collaud A."/>
            <person name="Thomann A."/>
            <person name="Brodard I."/>
            <person name="Rodriguez-Campos S."/>
            <person name="Strauss C."/>
            <person name="Perreten V."/>
        </authorList>
    </citation>
    <scope>NUCLEOTIDE SEQUENCE [LARGE SCALE GENOMIC DNA]</scope>
    <source>
        <strain evidence="2 3">KM45013</strain>
    </source>
</reference>
<gene>
    <name evidence="2" type="ORF">MCCS_14160</name>
</gene>
<dbReference type="SUPFAM" id="SSF54060">
    <property type="entry name" value="His-Me finger endonucleases"/>
    <property type="match status" value="1"/>
</dbReference>
<keyword evidence="3" id="KW-1185">Reference proteome</keyword>
<proteinExistence type="predicted"/>
<evidence type="ECO:0000313" key="3">
    <source>
        <dbReference type="Proteomes" id="UP000194154"/>
    </source>
</evidence>
<organism evidence="2 3">
    <name type="scientific">Macrococcoides canis</name>
    <dbReference type="NCBI Taxonomy" id="1855823"/>
    <lineage>
        <taxon>Bacteria</taxon>
        <taxon>Bacillati</taxon>
        <taxon>Bacillota</taxon>
        <taxon>Bacilli</taxon>
        <taxon>Bacillales</taxon>
        <taxon>Staphylococcaceae</taxon>
        <taxon>Macrococcoides</taxon>
    </lineage>
</organism>
<dbReference type="Pfam" id="PF13392">
    <property type="entry name" value="HNH_3"/>
    <property type="match status" value="1"/>
</dbReference>
<dbReference type="InterPro" id="IPR044925">
    <property type="entry name" value="His-Me_finger_sf"/>
</dbReference>